<evidence type="ECO:0000256" key="8">
    <source>
        <dbReference type="RuleBase" id="RU363069"/>
    </source>
</evidence>
<evidence type="ECO:0000256" key="3">
    <source>
        <dbReference type="ARBA" id="ARBA00013365"/>
    </source>
</evidence>
<keyword evidence="8" id="KW-0235">DNA replication</keyword>
<evidence type="ECO:0000256" key="4">
    <source>
        <dbReference type="ARBA" id="ARBA00022722"/>
    </source>
</evidence>
<dbReference type="GO" id="GO:0006260">
    <property type="term" value="P:DNA replication"/>
    <property type="evidence" value="ECO:0007669"/>
    <property type="project" value="UniProtKB-KW"/>
</dbReference>
<dbReference type="InterPro" id="IPR026843">
    <property type="entry name" value="SbcD_C"/>
</dbReference>
<protein>
    <recommendedName>
        <fullName evidence="3 8">Nuclease SbcCD subunit D</fullName>
    </recommendedName>
</protein>
<keyword evidence="4 8" id="KW-0540">Nuclease</keyword>
<dbReference type="Gene3D" id="3.60.21.10">
    <property type="match status" value="1"/>
</dbReference>
<dbReference type="SUPFAM" id="SSF56300">
    <property type="entry name" value="Metallo-dependent phosphatases"/>
    <property type="match status" value="1"/>
</dbReference>
<dbReference type="AlphaFoldDB" id="A0A841PPK0"/>
<reference evidence="11 12" key="1">
    <citation type="submission" date="2020-08" db="EMBL/GenBank/DDBJ databases">
        <title>Genomic Encyclopedia of Type Strains, Phase IV (KMG-IV): sequencing the most valuable type-strain genomes for metagenomic binning, comparative biology and taxonomic classification.</title>
        <authorList>
            <person name="Goeker M."/>
        </authorList>
    </citation>
    <scope>NUCLEOTIDE SEQUENCE [LARGE SCALE GENOMIC DNA]</scope>
    <source>
        <strain evidence="11 12">DSM 21769</strain>
    </source>
</reference>
<dbReference type="InterPro" id="IPR041796">
    <property type="entry name" value="Mre11_N"/>
</dbReference>
<comment type="subunit">
    <text evidence="2 8">Heterodimer of SbcC and SbcD.</text>
</comment>
<sequence>MRILHTADWHLGRTLEGRDRMPEHEAFIDELVEIVDEYDIDAVLIAGDIFDSTNPPANAERLYYESMSRLSDQGNRPIVAIAGNHDQPERLSAALPLVQDQQIHLIGLPQTTSVKVPITRVNTHLHVAALPYPSESRLKESFSGTDVFSGDDHAYQAEYDARIAHLFQQLSDGFTDDNVNMAMSHVFMAGGAASDSERPIEVGGAYTVRPSSIPENAAYTALGHLHRPQWVKQTKTPARYAGSPLAFSFNETGVTKSVTIIEAHPGEEANITEVPLSSGKNLTRWKAIDGLSQVYQWLEKGRGTDEWIELSIHSERTLKPNEIQAIRRAHPGIVTIRTILPHEEFKEVETRRDLPVEELFRQFYEKKTGGATPDPELTKLLLELLEEEKEEVNPT</sequence>
<evidence type="ECO:0000256" key="2">
    <source>
        <dbReference type="ARBA" id="ARBA00011322"/>
    </source>
</evidence>
<dbReference type="PANTHER" id="PTHR30337">
    <property type="entry name" value="COMPONENT OF ATP-DEPENDENT DSDNA EXONUCLEASE"/>
    <property type="match status" value="1"/>
</dbReference>
<dbReference type="GO" id="GO:0008408">
    <property type="term" value="F:3'-5' exonuclease activity"/>
    <property type="evidence" value="ECO:0007669"/>
    <property type="project" value="InterPro"/>
</dbReference>
<organism evidence="11 12">
    <name type="scientific">Geomicrobium halophilum</name>
    <dbReference type="NCBI Taxonomy" id="549000"/>
    <lineage>
        <taxon>Bacteria</taxon>
        <taxon>Bacillati</taxon>
        <taxon>Bacillota</taxon>
        <taxon>Bacilli</taxon>
        <taxon>Bacillales</taxon>
        <taxon>Geomicrobium</taxon>
    </lineage>
</organism>
<dbReference type="EMBL" id="JACHHJ010000001">
    <property type="protein sequence ID" value="MBB6449126.1"/>
    <property type="molecule type" value="Genomic_DNA"/>
</dbReference>
<keyword evidence="7 8" id="KW-0233">DNA recombination</keyword>
<dbReference type="InterPro" id="IPR050535">
    <property type="entry name" value="DNA_Repair-Maintenance_Comp"/>
</dbReference>
<evidence type="ECO:0000259" key="9">
    <source>
        <dbReference type="Pfam" id="PF00149"/>
    </source>
</evidence>
<dbReference type="Pfam" id="PF12320">
    <property type="entry name" value="SbcD_C"/>
    <property type="match status" value="1"/>
</dbReference>
<comment type="similarity">
    <text evidence="1 8">Belongs to the SbcD family.</text>
</comment>
<dbReference type="Proteomes" id="UP000568839">
    <property type="component" value="Unassembled WGS sequence"/>
</dbReference>
<dbReference type="InterPro" id="IPR004843">
    <property type="entry name" value="Calcineurin-like_PHP"/>
</dbReference>
<dbReference type="NCBIfam" id="TIGR00619">
    <property type="entry name" value="sbcd"/>
    <property type="match status" value="1"/>
</dbReference>
<dbReference type="GO" id="GO:0006310">
    <property type="term" value="P:DNA recombination"/>
    <property type="evidence" value="ECO:0007669"/>
    <property type="project" value="UniProtKB-KW"/>
</dbReference>
<keyword evidence="8" id="KW-0255">Endonuclease</keyword>
<evidence type="ECO:0000256" key="1">
    <source>
        <dbReference type="ARBA" id="ARBA00010555"/>
    </source>
</evidence>
<name>A0A841PPK0_9BACL</name>
<gene>
    <name evidence="8" type="primary">sbcD</name>
    <name evidence="11" type="ORF">HNR44_001075</name>
</gene>
<comment type="function">
    <text evidence="8">SbcCD cleaves DNA hairpin structures. These structures can inhibit DNA replication and are intermediates in certain DNA recombination reactions. The complex acts as a 3'-&gt;5' double strand exonuclease that can open hairpins. It also has a 5' single-strand endonuclease activity.</text>
</comment>
<evidence type="ECO:0000256" key="6">
    <source>
        <dbReference type="ARBA" id="ARBA00022839"/>
    </source>
</evidence>
<dbReference type="InterPro" id="IPR029052">
    <property type="entry name" value="Metallo-depent_PP-like"/>
</dbReference>
<keyword evidence="12" id="KW-1185">Reference proteome</keyword>
<dbReference type="GO" id="GO:0004519">
    <property type="term" value="F:endonuclease activity"/>
    <property type="evidence" value="ECO:0007669"/>
    <property type="project" value="UniProtKB-KW"/>
</dbReference>
<dbReference type="Pfam" id="PF00149">
    <property type="entry name" value="Metallophos"/>
    <property type="match status" value="1"/>
</dbReference>
<keyword evidence="6 8" id="KW-0269">Exonuclease</keyword>
<evidence type="ECO:0000256" key="7">
    <source>
        <dbReference type="ARBA" id="ARBA00023172"/>
    </source>
</evidence>
<dbReference type="PANTHER" id="PTHR30337:SF0">
    <property type="entry name" value="NUCLEASE SBCCD SUBUNIT D"/>
    <property type="match status" value="1"/>
</dbReference>
<feature type="domain" description="Calcineurin-like phosphoesterase" evidence="9">
    <location>
        <begin position="1"/>
        <end position="98"/>
    </location>
</feature>
<keyword evidence="5 8" id="KW-0378">Hydrolase</keyword>
<comment type="caution">
    <text evidence="11">The sequence shown here is derived from an EMBL/GenBank/DDBJ whole genome shotgun (WGS) entry which is preliminary data.</text>
</comment>
<dbReference type="RefSeq" id="WP_184403044.1">
    <property type="nucleotide sequence ID" value="NZ_JACHHJ010000001.1"/>
</dbReference>
<dbReference type="CDD" id="cd00840">
    <property type="entry name" value="MPP_Mre11_N"/>
    <property type="match status" value="1"/>
</dbReference>
<evidence type="ECO:0000313" key="11">
    <source>
        <dbReference type="EMBL" id="MBB6449126.1"/>
    </source>
</evidence>
<evidence type="ECO:0000259" key="10">
    <source>
        <dbReference type="Pfam" id="PF12320"/>
    </source>
</evidence>
<evidence type="ECO:0000256" key="5">
    <source>
        <dbReference type="ARBA" id="ARBA00022801"/>
    </source>
</evidence>
<accession>A0A841PPK0</accession>
<proteinExistence type="inferred from homology"/>
<dbReference type="InterPro" id="IPR004593">
    <property type="entry name" value="SbcD"/>
</dbReference>
<feature type="domain" description="Nuclease SbcCD subunit D C-terminal" evidence="10">
    <location>
        <begin position="281"/>
        <end position="367"/>
    </location>
</feature>
<evidence type="ECO:0000313" key="12">
    <source>
        <dbReference type="Proteomes" id="UP000568839"/>
    </source>
</evidence>